<dbReference type="Proteomes" id="UP000533017">
    <property type="component" value="Unassembled WGS sequence"/>
</dbReference>
<gene>
    <name evidence="2" type="ORF">FHR37_004567</name>
</gene>
<evidence type="ECO:0000313" key="2">
    <source>
        <dbReference type="EMBL" id="NYH85716.1"/>
    </source>
</evidence>
<feature type="region of interest" description="Disordered" evidence="1">
    <location>
        <begin position="96"/>
        <end position="118"/>
    </location>
</feature>
<dbReference type="EMBL" id="JACBZA010000001">
    <property type="protein sequence ID" value="NYH85716.1"/>
    <property type="molecule type" value="Genomic_DNA"/>
</dbReference>
<keyword evidence="3" id="KW-1185">Reference proteome</keyword>
<reference evidence="2 3" key="1">
    <citation type="submission" date="2020-07" db="EMBL/GenBank/DDBJ databases">
        <title>Sequencing the genomes of 1000 actinobacteria strains.</title>
        <authorList>
            <person name="Klenk H.-P."/>
        </authorList>
    </citation>
    <scope>NUCLEOTIDE SEQUENCE [LARGE SCALE GENOMIC DNA]</scope>
    <source>
        <strain evidence="2 3">DSM 45117</strain>
    </source>
</reference>
<sequence>MTDGYAGVEVIARAETMLLVFRWRRDPNVYAIEVDYPRSPESPMTGEPAESADEWAQHLGWHLSEELGTGLVHRARRTLRDGRVLLDVDNAPDVGPPGFHIDSVQFDDDDHRGRSPGRRRFGQLRQEVTNTFWVAWNCLFRRRLYGVSLTVPPEPAGESAPELWLTEPAMDDTIPRRLLAAGRLACWVRTYSEHGGVFVGQAAASWEDDERTTARVEVLYTLPGVPSEVRHALARHMIVEAAGGGALRVVTFIDDPVLPRLGFRSSGAGEFTVGTAHE</sequence>
<evidence type="ECO:0000256" key="1">
    <source>
        <dbReference type="SAM" id="MobiDB-lite"/>
    </source>
</evidence>
<comment type="caution">
    <text evidence="2">The sequence shown here is derived from an EMBL/GenBank/DDBJ whole genome shotgun (WGS) entry which is preliminary data.</text>
</comment>
<evidence type="ECO:0000313" key="3">
    <source>
        <dbReference type="Proteomes" id="UP000533017"/>
    </source>
</evidence>
<protein>
    <submittedName>
        <fullName evidence="2">Uncharacterized protein</fullName>
    </submittedName>
</protein>
<dbReference type="RefSeq" id="WP_202817949.1">
    <property type="nucleotide sequence ID" value="NZ_FOOI01000003.1"/>
</dbReference>
<name>A0ABX2S7X3_9ACTN</name>
<accession>A0ABX2S7X3</accession>
<proteinExistence type="predicted"/>
<organism evidence="2 3">
    <name type="scientific">Actinopolymorpha cephalotaxi</name>
    <dbReference type="NCBI Taxonomy" id="504797"/>
    <lineage>
        <taxon>Bacteria</taxon>
        <taxon>Bacillati</taxon>
        <taxon>Actinomycetota</taxon>
        <taxon>Actinomycetes</taxon>
        <taxon>Propionibacteriales</taxon>
        <taxon>Actinopolymorphaceae</taxon>
        <taxon>Actinopolymorpha</taxon>
    </lineage>
</organism>